<evidence type="ECO:0000256" key="1">
    <source>
        <dbReference type="ARBA" id="ARBA00022737"/>
    </source>
</evidence>
<dbReference type="InterPro" id="IPR036770">
    <property type="entry name" value="Ankyrin_rpt-contain_sf"/>
</dbReference>
<evidence type="ECO:0000313" key="7">
    <source>
        <dbReference type="Proteomes" id="UP000075714"/>
    </source>
</evidence>
<dbReference type="InterPro" id="IPR023696">
    <property type="entry name" value="Ureohydrolase_dom_sf"/>
</dbReference>
<dbReference type="PANTHER" id="PTHR24161">
    <property type="entry name" value="ANK_REP_REGION DOMAIN-CONTAINING PROTEIN-RELATED"/>
    <property type="match status" value="1"/>
</dbReference>
<dbReference type="AlphaFoldDB" id="A0A150GEQ7"/>
<accession>A0A150GEQ7</accession>
<dbReference type="SUPFAM" id="SSF48403">
    <property type="entry name" value="Ankyrin repeat"/>
    <property type="match status" value="1"/>
</dbReference>
<proteinExistence type="predicted"/>
<dbReference type="Gene3D" id="1.25.40.20">
    <property type="entry name" value="Ankyrin repeat-containing domain"/>
    <property type="match status" value="3"/>
</dbReference>
<dbReference type="OrthoDB" id="424012at2759"/>
<feature type="compositionally biased region" description="Low complexity" evidence="4">
    <location>
        <begin position="359"/>
        <end position="380"/>
    </location>
</feature>
<dbReference type="SMART" id="SM00248">
    <property type="entry name" value="ANK"/>
    <property type="match status" value="3"/>
</dbReference>
<keyword evidence="7" id="KW-1185">Reference proteome</keyword>
<dbReference type="EMBL" id="LSYV01000030">
    <property type="protein sequence ID" value="KXZ48263.1"/>
    <property type="molecule type" value="Genomic_DNA"/>
</dbReference>
<dbReference type="InterPro" id="IPR023801">
    <property type="entry name" value="His_deacetylse_dom"/>
</dbReference>
<protein>
    <recommendedName>
        <fullName evidence="5">Histone deacetylase domain-containing protein</fullName>
    </recommendedName>
</protein>
<sequence length="749" mass="73057">MSDSSDSGYDDDGDGAVNFALHNAAESGDVETLEGMLGLSETASVPLTMGALFRRLVNMGDSDESTPLHLAIINGERLAVGRWDDGGRTALHWGAASGQEPLVATLLAAAARRQRERLAALVSDAVAAAEAEAEPGEDGGEGGGGGPVTLPARERPEHILAIADNDGFTALHLAAKHGHGATLTQLLAAAAESVDAAATAAAAVAAEAAIAVAAANERIAAAAAAAAAAADAAAVAAAAETGTPVVPKAAASPPPPLAPPPVSALVGQLPLAEPAVLLRTKTRQDGHTPLHLAAMYGRSAAAAALLAAAGAKGSAAALAAADKKGRNAAELARRRGHTALAAALDAAAGGKPFEPLPAPDSATSAGSAAASPSSPSSAPSAPSPAAPTLLLAPDECLLHRTAPEPIVRSAPEPPPENARNAFCAVRPPGHHAGPTGVVPSPNDPHGSHGFCLLSNVAIGAAYAMAQHRGAGIRRVAILDFDVHHGNGTQACVLNTSPSLRTIQLRTPYSEGLQSFPVYKPWMGDGDVHNILFASVQGYGRRGAIGWFYPGSGATADSAIAATLAPPAEAASPSTAAAADGSAHATAAAAASPAALSVRIPGAAAEPSGPDAPTAAPAAAAAAAAAADGGGLPEDPDGEFRGGYDVTVVGGPRVINVGIPGPAAAAAGLAAAHAATPAAAAAAAAGPAPMDTDQPPPADGGASAATAADGGDEPAAKRRRRPAVDYAALNAQLEKEQKEAAAAGGANKAA</sequence>
<dbReference type="PANTHER" id="PTHR24161:SF124">
    <property type="entry name" value="TRANSIENT RECEPTOR POTENTIAL CHANNEL PYREXIA"/>
    <property type="match status" value="1"/>
</dbReference>
<dbReference type="InterPro" id="IPR002110">
    <property type="entry name" value="Ankyrin_rpt"/>
</dbReference>
<evidence type="ECO:0000259" key="5">
    <source>
        <dbReference type="Pfam" id="PF00850"/>
    </source>
</evidence>
<dbReference type="PROSITE" id="PS50088">
    <property type="entry name" value="ANK_REPEAT"/>
    <property type="match status" value="2"/>
</dbReference>
<reference evidence="7" key="1">
    <citation type="journal article" date="2016" name="Nat. Commun.">
        <title>The Gonium pectorale genome demonstrates co-option of cell cycle regulation during the evolution of multicellularity.</title>
        <authorList>
            <person name="Hanschen E.R."/>
            <person name="Marriage T.N."/>
            <person name="Ferris P.J."/>
            <person name="Hamaji T."/>
            <person name="Toyoda A."/>
            <person name="Fujiyama A."/>
            <person name="Neme R."/>
            <person name="Noguchi H."/>
            <person name="Minakuchi Y."/>
            <person name="Suzuki M."/>
            <person name="Kawai-Toyooka H."/>
            <person name="Smith D.R."/>
            <person name="Sparks H."/>
            <person name="Anderson J."/>
            <person name="Bakaric R."/>
            <person name="Luria V."/>
            <person name="Karger A."/>
            <person name="Kirschner M.W."/>
            <person name="Durand P.M."/>
            <person name="Michod R.E."/>
            <person name="Nozaki H."/>
            <person name="Olson B.J."/>
        </authorList>
    </citation>
    <scope>NUCLEOTIDE SEQUENCE [LARGE SCALE GENOMIC DNA]</scope>
    <source>
        <strain evidence="7">NIES-2863</strain>
    </source>
</reference>
<dbReference type="Pfam" id="PF00023">
    <property type="entry name" value="Ank"/>
    <property type="match status" value="2"/>
</dbReference>
<feature type="compositionally biased region" description="Low complexity" evidence="4">
    <location>
        <begin position="698"/>
        <end position="708"/>
    </location>
</feature>
<evidence type="ECO:0000256" key="2">
    <source>
        <dbReference type="ARBA" id="ARBA00023043"/>
    </source>
</evidence>
<evidence type="ECO:0000256" key="3">
    <source>
        <dbReference type="PROSITE-ProRule" id="PRU00023"/>
    </source>
</evidence>
<feature type="region of interest" description="Disordered" evidence="4">
    <location>
        <begin position="130"/>
        <end position="150"/>
    </location>
</feature>
<gene>
    <name evidence="6" type="ORF">GPECTOR_29g41</name>
</gene>
<dbReference type="PROSITE" id="PS50297">
    <property type="entry name" value="ANK_REP_REGION"/>
    <property type="match status" value="2"/>
</dbReference>
<keyword evidence="1" id="KW-0677">Repeat</keyword>
<name>A0A150GEQ7_GONPE</name>
<feature type="region of interest" description="Disordered" evidence="4">
    <location>
        <begin position="351"/>
        <end position="386"/>
    </location>
</feature>
<evidence type="ECO:0000313" key="6">
    <source>
        <dbReference type="EMBL" id="KXZ48263.1"/>
    </source>
</evidence>
<dbReference type="InterPro" id="IPR037138">
    <property type="entry name" value="His_deacetylse_dom_sf"/>
</dbReference>
<dbReference type="Gene3D" id="3.40.800.20">
    <property type="entry name" value="Histone deacetylase domain"/>
    <property type="match status" value="1"/>
</dbReference>
<dbReference type="SUPFAM" id="SSF52768">
    <property type="entry name" value="Arginase/deacetylase"/>
    <property type="match status" value="1"/>
</dbReference>
<dbReference type="Proteomes" id="UP000075714">
    <property type="component" value="Unassembled WGS sequence"/>
</dbReference>
<feature type="repeat" description="ANK" evidence="3">
    <location>
        <begin position="166"/>
        <end position="199"/>
    </location>
</feature>
<feature type="repeat" description="ANK" evidence="3">
    <location>
        <begin position="285"/>
        <end position="311"/>
    </location>
</feature>
<comment type="caution">
    <text evidence="6">The sequence shown here is derived from an EMBL/GenBank/DDBJ whole genome shotgun (WGS) entry which is preliminary data.</text>
</comment>
<feature type="compositionally biased region" description="Acidic residues" evidence="4">
    <location>
        <begin position="131"/>
        <end position="140"/>
    </location>
</feature>
<dbReference type="Pfam" id="PF00850">
    <property type="entry name" value="Hist_deacetyl"/>
    <property type="match status" value="1"/>
</dbReference>
<feature type="domain" description="Histone deacetylase" evidence="5">
    <location>
        <begin position="417"/>
        <end position="501"/>
    </location>
</feature>
<dbReference type="STRING" id="33097.A0A150GEQ7"/>
<feature type="region of interest" description="Disordered" evidence="4">
    <location>
        <begin position="684"/>
        <end position="730"/>
    </location>
</feature>
<keyword evidence="2 3" id="KW-0040">ANK repeat</keyword>
<organism evidence="6 7">
    <name type="scientific">Gonium pectorale</name>
    <name type="common">Green alga</name>
    <dbReference type="NCBI Taxonomy" id="33097"/>
    <lineage>
        <taxon>Eukaryota</taxon>
        <taxon>Viridiplantae</taxon>
        <taxon>Chlorophyta</taxon>
        <taxon>core chlorophytes</taxon>
        <taxon>Chlorophyceae</taxon>
        <taxon>CS clade</taxon>
        <taxon>Chlamydomonadales</taxon>
        <taxon>Volvocaceae</taxon>
        <taxon>Gonium</taxon>
    </lineage>
</organism>
<evidence type="ECO:0000256" key="4">
    <source>
        <dbReference type="SAM" id="MobiDB-lite"/>
    </source>
</evidence>